<dbReference type="FunCoup" id="A0A168QDU3">
    <property type="interactions" value="785"/>
</dbReference>
<feature type="domain" description="RRM" evidence="6">
    <location>
        <begin position="181"/>
        <end position="252"/>
    </location>
</feature>
<keyword evidence="3" id="KW-0539">Nucleus</keyword>
<evidence type="ECO:0000256" key="2">
    <source>
        <dbReference type="ARBA" id="ARBA00022884"/>
    </source>
</evidence>
<dbReference type="Proteomes" id="UP000078561">
    <property type="component" value="Unassembled WGS sequence"/>
</dbReference>
<sequence length="366" mass="41458">MVASKKSKVAATTKSTKPTQPESATGKKVSFAQEKRVKTFHKDKALLKRKADDEQDTTNVKKAKKPAIRQAKKPVEEQVIPSSDEEEETDIVADLVANDTELEALTEEQEEALRKEILGDLVDEDDNEDDSSDDDDNNDQLDQDNDLIGANANVVSLKNKKKDDTKADTIKPITTTSSTTGWVYVGRIPDAFNESDMKKYFEQFGDIVNLRISRNRRGRSRHYGFIEFLAQDVAEIVAETMHNYLLDGRLLQCAVVPMDRRHADTFKGKSVYVPHNAHIERHRQARNKTVGMETYIKRADALVKQEKKKRAELQKLNVDYDFPGYAASRSHWLPIMKEKLAQEEKINAEEKEKKKPKTKAAKVAAA</sequence>
<feature type="region of interest" description="Disordered" evidence="5">
    <location>
        <begin position="346"/>
        <end position="366"/>
    </location>
</feature>
<dbReference type="GO" id="GO:0005730">
    <property type="term" value="C:nucleolus"/>
    <property type="evidence" value="ECO:0007669"/>
    <property type="project" value="UniProtKB-SubCell"/>
</dbReference>
<feature type="region of interest" description="Disordered" evidence="5">
    <location>
        <begin position="119"/>
        <end position="149"/>
    </location>
</feature>
<dbReference type="STRING" id="4829.A0A168QDU3"/>
<reference evidence="7" key="1">
    <citation type="submission" date="2016-04" db="EMBL/GenBank/DDBJ databases">
        <authorList>
            <person name="Evans L.H."/>
            <person name="Alamgir A."/>
            <person name="Owens N."/>
            <person name="Weber N.D."/>
            <person name="Virtaneva K."/>
            <person name="Barbian K."/>
            <person name="Babar A."/>
            <person name="Rosenke K."/>
        </authorList>
    </citation>
    <scope>NUCLEOTIDE SEQUENCE [LARGE SCALE GENOMIC DNA]</scope>
    <source>
        <strain evidence="7">CBS 101.48</strain>
    </source>
</reference>
<gene>
    <name evidence="7" type="primary">ABSGL_10284.1 scaffold 11921</name>
</gene>
<dbReference type="CDD" id="cd12307">
    <property type="entry name" value="RRM_NIFK_like"/>
    <property type="match status" value="1"/>
</dbReference>
<name>A0A168QDU3_ABSGL</name>
<feature type="compositionally biased region" description="Basic and acidic residues" evidence="5">
    <location>
        <begin position="33"/>
        <end position="52"/>
    </location>
</feature>
<dbReference type="OrthoDB" id="21467at2759"/>
<organism evidence="7">
    <name type="scientific">Absidia glauca</name>
    <name type="common">Pin mould</name>
    <dbReference type="NCBI Taxonomy" id="4829"/>
    <lineage>
        <taxon>Eukaryota</taxon>
        <taxon>Fungi</taxon>
        <taxon>Fungi incertae sedis</taxon>
        <taxon>Mucoromycota</taxon>
        <taxon>Mucoromycotina</taxon>
        <taxon>Mucoromycetes</taxon>
        <taxon>Mucorales</taxon>
        <taxon>Cunninghamellaceae</taxon>
        <taxon>Absidia</taxon>
    </lineage>
</organism>
<evidence type="ECO:0000259" key="6">
    <source>
        <dbReference type="PROSITE" id="PS50102"/>
    </source>
</evidence>
<dbReference type="PROSITE" id="PS50102">
    <property type="entry name" value="RRM"/>
    <property type="match status" value="1"/>
</dbReference>
<dbReference type="GO" id="GO:0003723">
    <property type="term" value="F:RNA binding"/>
    <property type="evidence" value="ECO:0007669"/>
    <property type="project" value="UniProtKB-UniRule"/>
</dbReference>
<dbReference type="InParanoid" id="A0A168QDU3"/>
<protein>
    <recommendedName>
        <fullName evidence="6">RRM domain-containing protein</fullName>
    </recommendedName>
</protein>
<evidence type="ECO:0000256" key="5">
    <source>
        <dbReference type="SAM" id="MobiDB-lite"/>
    </source>
</evidence>
<dbReference type="AlphaFoldDB" id="A0A168QDU3"/>
<dbReference type="OMA" id="ANRKWRR"/>
<dbReference type="InterPro" id="IPR035979">
    <property type="entry name" value="RBD_domain_sf"/>
</dbReference>
<evidence type="ECO:0000313" key="7">
    <source>
        <dbReference type="EMBL" id="SAM04420.1"/>
    </source>
</evidence>
<keyword evidence="8" id="KW-1185">Reference proteome</keyword>
<dbReference type="EMBL" id="LT554386">
    <property type="protein sequence ID" value="SAM04420.1"/>
    <property type="molecule type" value="Genomic_DNA"/>
</dbReference>
<dbReference type="Gene3D" id="3.30.70.330">
    <property type="match status" value="1"/>
</dbReference>
<keyword evidence="2 4" id="KW-0694">RNA-binding</keyword>
<accession>A0A168QDU3</accession>
<feature type="region of interest" description="Disordered" evidence="5">
    <location>
        <begin position="1"/>
        <end position="90"/>
    </location>
</feature>
<evidence type="ECO:0000256" key="3">
    <source>
        <dbReference type="ARBA" id="ARBA00023242"/>
    </source>
</evidence>
<evidence type="ECO:0000256" key="4">
    <source>
        <dbReference type="PROSITE-ProRule" id="PRU00176"/>
    </source>
</evidence>
<dbReference type="Pfam" id="PF00076">
    <property type="entry name" value="RRM_1"/>
    <property type="match status" value="1"/>
</dbReference>
<evidence type="ECO:0000256" key="1">
    <source>
        <dbReference type="ARBA" id="ARBA00004604"/>
    </source>
</evidence>
<comment type="subcellular location">
    <subcellularLocation>
        <location evidence="1">Nucleus</location>
        <location evidence="1">Nucleolus</location>
    </subcellularLocation>
</comment>
<dbReference type="InterPro" id="IPR000504">
    <property type="entry name" value="RRM_dom"/>
</dbReference>
<feature type="compositionally biased region" description="Basic residues" evidence="5">
    <location>
        <begin position="61"/>
        <end position="72"/>
    </location>
</feature>
<evidence type="ECO:0000313" key="8">
    <source>
        <dbReference type="Proteomes" id="UP000078561"/>
    </source>
</evidence>
<proteinExistence type="predicted"/>
<dbReference type="InterPro" id="IPR012677">
    <property type="entry name" value="Nucleotide-bd_a/b_plait_sf"/>
</dbReference>
<dbReference type="SMART" id="SM00360">
    <property type="entry name" value="RRM"/>
    <property type="match status" value="1"/>
</dbReference>
<dbReference type="SUPFAM" id="SSF54928">
    <property type="entry name" value="RNA-binding domain, RBD"/>
    <property type="match status" value="1"/>
</dbReference>
<feature type="compositionally biased region" description="Acidic residues" evidence="5">
    <location>
        <begin position="121"/>
        <end position="145"/>
    </location>
</feature>
<dbReference type="PANTHER" id="PTHR46754">
    <property type="entry name" value="MKI67 FHA DOMAIN-INTERACTING NUCLEOLAR PHOSPHOPROTEIN"/>
    <property type="match status" value="1"/>
</dbReference>